<feature type="transmembrane region" description="Helical" evidence="6">
    <location>
        <begin position="108"/>
        <end position="129"/>
    </location>
</feature>
<comment type="similarity">
    <text evidence="2">Belongs to the EamA transporter family.</text>
</comment>
<feature type="domain" description="EamA" evidence="7">
    <location>
        <begin position="25"/>
        <end position="148"/>
    </location>
</feature>
<dbReference type="STRING" id="1770053.SAMN05216551_104179"/>
<dbReference type="InterPro" id="IPR000620">
    <property type="entry name" value="EamA_dom"/>
</dbReference>
<feature type="transmembrane region" description="Helical" evidence="6">
    <location>
        <begin position="193"/>
        <end position="213"/>
    </location>
</feature>
<dbReference type="PANTHER" id="PTHR32322">
    <property type="entry name" value="INNER MEMBRANE TRANSPORTER"/>
    <property type="match status" value="1"/>
</dbReference>
<gene>
    <name evidence="8" type="ORF">SAMN05216551_104179</name>
</gene>
<dbReference type="InterPro" id="IPR050638">
    <property type="entry name" value="AA-Vitamin_Transporters"/>
</dbReference>
<dbReference type="InterPro" id="IPR037185">
    <property type="entry name" value="EmrE-like"/>
</dbReference>
<evidence type="ECO:0000256" key="2">
    <source>
        <dbReference type="ARBA" id="ARBA00007362"/>
    </source>
</evidence>
<dbReference type="SUPFAM" id="SSF103481">
    <property type="entry name" value="Multidrug resistance efflux transporter EmrE"/>
    <property type="match status" value="2"/>
</dbReference>
<feature type="transmembrane region" description="Helical" evidence="6">
    <location>
        <begin position="80"/>
        <end position="102"/>
    </location>
</feature>
<feature type="domain" description="EamA" evidence="7">
    <location>
        <begin position="163"/>
        <end position="295"/>
    </location>
</feature>
<evidence type="ECO:0000313" key="8">
    <source>
        <dbReference type="EMBL" id="SDV48127.1"/>
    </source>
</evidence>
<proteinExistence type="inferred from homology"/>
<reference evidence="9" key="1">
    <citation type="submission" date="2016-09" db="EMBL/GenBank/DDBJ databases">
        <authorList>
            <person name="Varghese N."/>
            <person name="Submissions S."/>
        </authorList>
    </citation>
    <scope>NUCLEOTIDE SEQUENCE [LARGE SCALE GENOMIC DNA]</scope>
    <source>
        <strain evidence="9">JS23</strain>
    </source>
</reference>
<keyword evidence="4 6" id="KW-1133">Transmembrane helix</keyword>
<evidence type="ECO:0000259" key="7">
    <source>
        <dbReference type="Pfam" id="PF00892"/>
    </source>
</evidence>
<evidence type="ECO:0000256" key="6">
    <source>
        <dbReference type="SAM" id="Phobius"/>
    </source>
</evidence>
<sequence length="325" mass="34122">MRRTIGAMTTDRPSTRSAGSAWWNGLLGIAIFSASLPATRIAVASLDPFFLSAARAAIAGVLALLLLRVNRTPLPQRADVPGLAVTALGCVLGFPLCTALALRYVDSAHAIVFTGLLPVMTAIFGVLRAHDRPRPLFWIGSLAGAAVIAAYILRAGATLSPQGDGLMLLAIVVCGLGYAEGGRLSRRLGGWQVICWALVLSLPFAVVLAVWLWPAHLASVTWSGWAALGYVSLFSMLIGFVFWYRALALGGVASIGQLQLLQPFMGLALAALLLGERIEPALLGATLLVVACVALARRYAAPARPSTAVRRVPDRAAVGVQSGHD</sequence>
<dbReference type="Proteomes" id="UP000243719">
    <property type="component" value="Unassembled WGS sequence"/>
</dbReference>
<evidence type="ECO:0000256" key="4">
    <source>
        <dbReference type="ARBA" id="ARBA00022989"/>
    </source>
</evidence>
<dbReference type="EMBL" id="FNLO01000004">
    <property type="protein sequence ID" value="SDV48127.1"/>
    <property type="molecule type" value="Genomic_DNA"/>
</dbReference>
<name>A0A1H2PN68_9BURK</name>
<feature type="transmembrane region" description="Helical" evidence="6">
    <location>
        <begin position="165"/>
        <end position="181"/>
    </location>
</feature>
<keyword evidence="9" id="KW-1185">Reference proteome</keyword>
<dbReference type="Pfam" id="PF00892">
    <property type="entry name" value="EamA"/>
    <property type="match status" value="2"/>
</dbReference>
<feature type="transmembrane region" description="Helical" evidence="6">
    <location>
        <begin position="258"/>
        <end position="275"/>
    </location>
</feature>
<feature type="transmembrane region" description="Helical" evidence="6">
    <location>
        <begin position="281"/>
        <end position="300"/>
    </location>
</feature>
<comment type="subcellular location">
    <subcellularLocation>
        <location evidence="1">Membrane</location>
        <topology evidence="1">Multi-pass membrane protein</topology>
    </subcellularLocation>
</comment>
<dbReference type="PANTHER" id="PTHR32322:SF2">
    <property type="entry name" value="EAMA DOMAIN-CONTAINING PROTEIN"/>
    <property type="match status" value="1"/>
</dbReference>
<dbReference type="GO" id="GO:0016020">
    <property type="term" value="C:membrane"/>
    <property type="evidence" value="ECO:0007669"/>
    <property type="project" value="UniProtKB-SubCell"/>
</dbReference>
<keyword evidence="3 6" id="KW-0812">Transmembrane</keyword>
<feature type="transmembrane region" description="Helical" evidence="6">
    <location>
        <begin position="21"/>
        <end position="43"/>
    </location>
</feature>
<accession>A0A1H2PN68</accession>
<protein>
    <submittedName>
        <fullName evidence="8">Permease of the drug/metabolite transporter (DMT) superfamily</fullName>
    </submittedName>
</protein>
<feature type="transmembrane region" description="Helical" evidence="6">
    <location>
        <begin position="49"/>
        <end position="68"/>
    </location>
</feature>
<feature type="transmembrane region" description="Helical" evidence="6">
    <location>
        <begin position="225"/>
        <end position="246"/>
    </location>
</feature>
<evidence type="ECO:0000256" key="5">
    <source>
        <dbReference type="ARBA" id="ARBA00023136"/>
    </source>
</evidence>
<feature type="transmembrane region" description="Helical" evidence="6">
    <location>
        <begin position="136"/>
        <end position="153"/>
    </location>
</feature>
<keyword evidence="5 6" id="KW-0472">Membrane</keyword>
<organism evidence="8 9">
    <name type="scientific">Chitinasiproducens palmae</name>
    <dbReference type="NCBI Taxonomy" id="1770053"/>
    <lineage>
        <taxon>Bacteria</taxon>
        <taxon>Pseudomonadati</taxon>
        <taxon>Pseudomonadota</taxon>
        <taxon>Betaproteobacteria</taxon>
        <taxon>Burkholderiales</taxon>
        <taxon>Burkholderiaceae</taxon>
        <taxon>Chitinasiproducens</taxon>
    </lineage>
</organism>
<dbReference type="AlphaFoldDB" id="A0A1H2PN68"/>
<evidence type="ECO:0000256" key="3">
    <source>
        <dbReference type="ARBA" id="ARBA00022692"/>
    </source>
</evidence>
<evidence type="ECO:0000313" key="9">
    <source>
        <dbReference type="Proteomes" id="UP000243719"/>
    </source>
</evidence>
<evidence type="ECO:0000256" key="1">
    <source>
        <dbReference type="ARBA" id="ARBA00004141"/>
    </source>
</evidence>